<dbReference type="PROSITE" id="PS00041">
    <property type="entry name" value="HTH_ARAC_FAMILY_1"/>
    <property type="match status" value="1"/>
</dbReference>
<gene>
    <name evidence="5" type="ORF">C5O19_20735</name>
</gene>
<dbReference type="Pfam" id="PF12833">
    <property type="entry name" value="HTH_18"/>
    <property type="match status" value="1"/>
</dbReference>
<keyword evidence="1" id="KW-0805">Transcription regulation</keyword>
<dbReference type="GO" id="GO:0043565">
    <property type="term" value="F:sequence-specific DNA binding"/>
    <property type="evidence" value="ECO:0007669"/>
    <property type="project" value="InterPro"/>
</dbReference>
<evidence type="ECO:0000256" key="2">
    <source>
        <dbReference type="ARBA" id="ARBA00023125"/>
    </source>
</evidence>
<keyword evidence="2" id="KW-0238">DNA-binding</keyword>
<keyword evidence="3" id="KW-0804">Transcription</keyword>
<dbReference type="InterPro" id="IPR009057">
    <property type="entry name" value="Homeodomain-like_sf"/>
</dbReference>
<feature type="domain" description="HTH araC/xylS-type" evidence="4">
    <location>
        <begin position="219"/>
        <end position="317"/>
    </location>
</feature>
<dbReference type="SUPFAM" id="SSF46689">
    <property type="entry name" value="Homeodomain-like"/>
    <property type="match status" value="1"/>
</dbReference>
<accession>A0A2S7IH68</accession>
<evidence type="ECO:0000256" key="1">
    <source>
        <dbReference type="ARBA" id="ARBA00023015"/>
    </source>
</evidence>
<reference evidence="6" key="1">
    <citation type="submission" date="2018-02" db="EMBL/GenBank/DDBJ databases">
        <title>Genome sequencing of Solimonas sp. HR-BB.</title>
        <authorList>
            <person name="Lee Y."/>
            <person name="Jeon C.O."/>
        </authorList>
    </citation>
    <scope>NUCLEOTIDE SEQUENCE [LARGE SCALE GENOMIC DNA]</scope>
    <source>
        <strain evidence="6">HR-U</strain>
    </source>
</reference>
<protein>
    <submittedName>
        <fullName evidence="5">AraC family transcriptional regulator</fullName>
    </submittedName>
</protein>
<dbReference type="PROSITE" id="PS01124">
    <property type="entry name" value="HTH_ARAC_FAMILY_2"/>
    <property type="match status" value="1"/>
</dbReference>
<sequence length="318" mass="36863">MHVSNDSQQMLQLADKLGVSASDQLSELTSLEFQEMRVVDFLPEMMMMIRSLVSREGFTYERKPITIIEKGLLISFQNMFKHGQETVEDISTQLVQEKPHVRITPSRIASEVSFPKRSHIKQITILIEMNYLKQFLGKDQSKFSQLFEAENTFWIEEFMSPEIAVLVDEIVTAAPEGALLDAYYRLKSLNLLYFLFKNLAYRQASPYRSMSTAEVEAIYRVRNAMSASLDRALTIVELVKLSGMNELKLRKLFKQIFGKGLYDYFQHLRMQEAARLLKEERLSVSEAGYRLGFTNLSHFGRLFEECMGMKPKKWTSKN</sequence>
<proteinExistence type="predicted"/>
<dbReference type="OrthoDB" id="1156172at2"/>
<dbReference type="EMBL" id="PTRA01000005">
    <property type="protein sequence ID" value="PQA54977.1"/>
    <property type="molecule type" value="Genomic_DNA"/>
</dbReference>
<evidence type="ECO:0000259" key="4">
    <source>
        <dbReference type="PROSITE" id="PS01124"/>
    </source>
</evidence>
<evidence type="ECO:0000313" key="5">
    <source>
        <dbReference type="EMBL" id="PQA54977.1"/>
    </source>
</evidence>
<dbReference type="PANTHER" id="PTHR47893:SF1">
    <property type="entry name" value="REGULATORY PROTEIN PCHR"/>
    <property type="match status" value="1"/>
</dbReference>
<dbReference type="GO" id="GO:0003700">
    <property type="term" value="F:DNA-binding transcription factor activity"/>
    <property type="evidence" value="ECO:0007669"/>
    <property type="project" value="InterPro"/>
</dbReference>
<name>A0A2S7IH68_9BACT</name>
<comment type="caution">
    <text evidence="5">The sequence shown here is derived from an EMBL/GenBank/DDBJ whole genome shotgun (WGS) entry which is preliminary data.</text>
</comment>
<keyword evidence="6" id="KW-1185">Reference proteome</keyword>
<dbReference type="InterPro" id="IPR018060">
    <property type="entry name" value="HTH_AraC"/>
</dbReference>
<evidence type="ECO:0000313" key="6">
    <source>
        <dbReference type="Proteomes" id="UP000239590"/>
    </source>
</evidence>
<dbReference type="SMART" id="SM00342">
    <property type="entry name" value="HTH_ARAC"/>
    <property type="match status" value="1"/>
</dbReference>
<dbReference type="AlphaFoldDB" id="A0A2S7IH68"/>
<dbReference type="Proteomes" id="UP000239590">
    <property type="component" value="Unassembled WGS sequence"/>
</dbReference>
<organism evidence="5 6">
    <name type="scientific">Siphonobacter curvatus</name>
    <dbReference type="NCBI Taxonomy" id="2094562"/>
    <lineage>
        <taxon>Bacteria</taxon>
        <taxon>Pseudomonadati</taxon>
        <taxon>Bacteroidota</taxon>
        <taxon>Cytophagia</taxon>
        <taxon>Cytophagales</taxon>
        <taxon>Cytophagaceae</taxon>
        <taxon>Siphonobacter</taxon>
    </lineage>
</organism>
<dbReference type="InterPro" id="IPR053142">
    <property type="entry name" value="PchR_regulatory_protein"/>
</dbReference>
<evidence type="ECO:0000256" key="3">
    <source>
        <dbReference type="ARBA" id="ARBA00023163"/>
    </source>
</evidence>
<dbReference type="InterPro" id="IPR018062">
    <property type="entry name" value="HTH_AraC-typ_CS"/>
</dbReference>
<dbReference type="PANTHER" id="PTHR47893">
    <property type="entry name" value="REGULATORY PROTEIN PCHR"/>
    <property type="match status" value="1"/>
</dbReference>
<dbReference type="Gene3D" id="1.10.10.60">
    <property type="entry name" value="Homeodomain-like"/>
    <property type="match status" value="1"/>
</dbReference>